<gene>
    <name evidence="2" type="ORF">E3N88_20489</name>
</gene>
<name>A0A5N6NH41_9ASTR</name>
<dbReference type="EMBL" id="SZYD01000011">
    <property type="protein sequence ID" value="KAD4888416.1"/>
    <property type="molecule type" value="Genomic_DNA"/>
</dbReference>
<proteinExistence type="predicted"/>
<evidence type="ECO:0000259" key="1">
    <source>
        <dbReference type="Pfam" id="PF24626"/>
    </source>
</evidence>
<comment type="caution">
    <text evidence="2">The sequence shown here is derived from an EMBL/GenBank/DDBJ whole genome shotgun (WGS) entry which is preliminary data.</text>
</comment>
<keyword evidence="3" id="KW-1185">Reference proteome</keyword>
<dbReference type="AlphaFoldDB" id="A0A5N6NH41"/>
<dbReference type="Proteomes" id="UP000326396">
    <property type="component" value="Linkage Group LG19"/>
</dbReference>
<dbReference type="PANTHER" id="PTHR46148">
    <property type="entry name" value="CHROMO DOMAIN-CONTAINING PROTEIN"/>
    <property type="match status" value="1"/>
</dbReference>
<dbReference type="PANTHER" id="PTHR46148:SF59">
    <property type="entry name" value="NUCLEOTIDYLTRANSFERASE, RIBONUCLEASE H"/>
    <property type="match status" value="1"/>
</dbReference>
<dbReference type="InterPro" id="IPR056924">
    <property type="entry name" value="SH3_Tf2-1"/>
</dbReference>
<feature type="domain" description="Tf2-1-like SH3-like" evidence="1">
    <location>
        <begin position="81"/>
        <end position="145"/>
    </location>
</feature>
<evidence type="ECO:0000313" key="3">
    <source>
        <dbReference type="Proteomes" id="UP000326396"/>
    </source>
</evidence>
<organism evidence="2 3">
    <name type="scientific">Mikania micrantha</name>
    <name type="common">bitter vine</name>
    <dbReference type="NCBI Taxonomy" id="192012"/>
    <lineage>
        <taxon>Eukaryota</taxon>
        <taxon>Viridiplantae</taxon>
        <taxon>Streptophyta</taxon>
        <taxon>Embryophyta</taxon>
        <taxon>Tracheophyta</taxon>
        <taxon>Spermatophyta</taxon>
        <taxon>Magnoliopsida</taxon>
        <taxon>eudicotyledons</taxon>
        <taxon>Gunneridae</taxon>
        <taxon>Pentapetalae</taxon>
        <taxon>asterids</taxon>
        <taxon>campanulids</taxon>
        <taxon>Asterales</taxon>
        <taxon>Asteraceae</taxon>
        <taxon>Asteroideae</taxon>
        <taxon>Heliantheae alliance</taxon>
        <taxon>Eupatorieae</taxon>
        <taxon>Mikania</taxon>
    </lineage>
</organism>
<accession>A0A5N6NH41</accession>
<sequence length="227" mass="26521">MHGPWLITTTKVASFEYDEVQKSKTCYLKVLTNDSRCQDKWNNDDTKLCYKMLGVVNFQRAMLINGTSRWSCGKPLEFQVGDHVMLKVSPWKGVVRFAKKGKLTPRYVGPFEFVERIGPVAYRLRLPDELSGVHDVFHVLNLKKCLVDETLIIPVEEIQLDEHLHFVEEPLEIMDRKVKKLRRSRIPIVKVRWNSKRGPEFTWEREDSMKLKYPQLFAEEAVPDSNA</sequence>
<protein>
    <recommendedName>
        <fullName evidence="1">Tf2-1-like SH3-like domain-containing protein</fullName>
    </recommendedName>
</protein>
<dbReference type="OrthoDB" id="1939135at2759"/>
<dbReference type="Pfam" id="PF24626">
    <property type="entry name" value="SH3_Tf2-1"/>
    <property type="match status" value="1"/>
</dbReference>
<evidence type="ECO:0000313" key="2">
    <source>
        <dbReference type="EMBL" id="KAD4888416.1"/>
    </source>
</evidence>
<reference evidence="2 3" key="1">
    <citation type="submission" date="2019-05" db="EMBL/GenBank/DDBJ databases">
        <title>Mikania micrantha, genome provides insights into the molecular mechanism of rapid growth.</title>
        <authorList>
            <person name="Liu B."/>
        </authorList>
    </citation>
    <scope>NUCLEOTIDE SEQUENCE [LARGE SCALE GENOMIC DNA]</scope>
    <source>
        <strain evidence="2">NLD-2019</strain>
        <tissue evidence="2">Leaf</tissue>
    </source>
</reference>